<organism evidence="5 6">
    <name type="scientific">Candidatus Thiodiazotropha endoloripes</name>
    <dbReference type="NCBI Taxonomy" id="1818881"/>
    <lineage>
        <taxon>Bacteria</taxon>
        <taxon>Pseudomonadati</taxon>
        <taxon>Pseudomonadota</taxon>
        <taxon>Gammaproteobacteria</taxon>
        <taxon>Chromatiales</taxon>
        <taxon>Sedimenticolaceae</taxon>
        <taxon>Candidatus Thiodiazotropha</taxon>
    </lineage>
</organism>
<dbReference type="Pfam" id="PF12945">
    <property type="entry name" value="PilZNR"/>
    <property type="match status" value="1"/>
</dbReference>
<feature type="domain" description="Type III secretion system flagellar brake protein YcgR PilZN" evidence="4">
    <location>
        <begin position="9"/>
        <end position="94"/>
    </location>
</feature>
<evidence type="ECO:0000256" key="2">
    <source>
        <dbReference type="ARBA" id="ARBA00022741"/>
    </source>
</evidence>
<dbReference type="InterPro" id="IPR009926">
    <property type="entry name" value="T3SS_YcgR_PilZN"/>
</dbReference>
<evidence type="ECO:0000256" key="1">
    <source>
        <dbReference type="ARBA" id="ARBA00022636"/>
    </source>
</evidence>
<dbReference type="SUPFAM" id="SSF141371">
    <property type="entry name" value="PilZ domain-like"/>
    <property type="match status" value="2"/>
</dbReference>
<dbReference type="InterPro" id="IPR012349">
    <property type="entry name" value="Split_barrel_FMN-bd"/>
</dbReference>
<keyword evidence="2" id="KW-0547">Nucleotide-binding</keyword>
<keyword evidence="6" id="KW-1185">Reference proteome</keyword>
<evidence type="ECO:0000256" key="3">
    <source>
        <dbReference type="ARBA" id="ARBA00023143"/>
    </source>
</evidence>
<protein>
    <recommendedName>
        <fullName evidence="4">Type III secretion system flagellar brake protein YcgR PilZN domain-containing protein</fullName>
    </recommendedName>
</protein>
<accession>A0A1E2UTG6</accession>
<evidence type="ECO:0000259" key="4">
    <source>
        <dbReference type="Pfam" id="PF12945"/>
    </source>
</evidence>
<proteinExistence type="predicted"/>
<gene>
    <name evidence="5" type="ORF">A3196_15595</name>
</gene>
<dbReference type="EMBL" id="LVJZ01000003">
    <property type="protein sequence ID" value="ODB98057.1"/>
    <property type="molecule type" value="Genomic_DNA"/>
</dbReference>
<dbReference type="GO" id="GO:0000166">
    <property type="term" value="F:nucleotide binding"/>
    <property type="evidence" value="ECO:0007669"/>
    <property type="project" value="UniProtKB-KW"/>
</dbReference>
<sequence>MSDAVKHLQIGDVLQLQFAPPAENQDRYSATLVGFLPGQSLVITTPRKTGNPIIVRDGQSFTVRMLQGSNIFGFVARVLNVSSKPYPHIHLAYPDDVESAVVRNAPRVPTELQAMVIKPQGASGTDLQRNVIITDLSSTGARVIDSDKLGDVGSIIQITQTLSVCGGNDVLKVLATIRNIRETPAPDGSMRYLHGLEFRGLNRFQQLLLCSYVHGSIARERG</sequence>
<keyword evidence="1" id="KW-0973">c-di-GMP</keyword>
<evidence type="ECO:0000313" key="5">
    <source>
        <dbReference type="EMBL" id="ODB98057.1"/>
    </source>
</evidence>
<name>A0A1E2UTG6_9GAMM</name>
<keyword evidence="3" id="KW-0975">Bacterial flagellum</keyword>
<evidence type="ECO:0000313" key="6">
    <source>
        <dbReference type="Proteomes" id="UP000094849"/>
    </source>
</evidence>
<dbReference type="Gene3D" id="2.30.110.10">
    <property type="entry name" value="Electron Transport, Fmn-binding Protein, Chain A"/>
    <property type="match status" value="1"/>
</dbReference>
<comment type="caution">
    <text evidence="5">The sequence shown here is derived from an EMBL/GenBank/DDBJ whole genome shotgun (WGS) entry which is preliminary data.</text>
</comment>
<dbReference type="Proteomes" id="UP000094849">
    <property type="component" value="Unassembled WGS sequence"/>
</dbReference>
<dbReference type="RefSeq" id="WP_069005999.1">
    <property type="nucleotide sequence ID" value="NZ_LVJW01000003.1"/>
</dbReference>
<reference evidence="5 6" key="1">
    <citation type="submission" date="2016-03" db="EMBL/GenBank/DDBJ databases">
        <title>Chemosynthetic sulphur-oxidizing symbionts of marine invertebrate animals are capable of nitrogen fixation.</title>
        <authorList>
            <person name="Petersen J.M."/>
            <person name="Kemper A."/>
            <person name="Gruber-Vodicka H."/>
            <person name="Cardini U."/>
            <person name="Geest Mvander."/>
            <person name="Kleiner M."/>
            <person name="Bulgheresi S."/>
            <person name="Fussmann M."/>
            <person name="Herbold C."/>
            <person name="Seah B.K.B."/>
            <person name="Antony C.Paul."/>
            <person name="Liu D."/>
            <person name="Belitz A."/>
            <person name="Weber M."/>
        </authorList>
    </citation>
    <scope>NUCLEOTIDE SEQUENCE [LARGE SCALE GENOMIC DNA]</scope>
    <source>
        <strain evidence="5">G_D</strain>
    </source>
</reference>
<dbReference type="STRING" id="1818881.A3196_15595"/>
<dbReference type="AlphaFoldDB" id="A0A1E2UTG6"/>